<dbReference type="Gene3D" id="3.90.1150.60">
    <property type="entry name" value="Methioning gamme-lyase, C-terminal domain"/>
    <property type="match status" value="1"/>
</dbReference>
<dbReference type="EMBL" id="CP031023">
    <property type="protein sequence ID" value="AZA17071.1"/>
    <property type="molecule type" value="Genomic_DNA"/>
</dbReference>
<organism evidence="1">
    <name type="scientific">Lactobacillus delbrueckii subsp. lactis</name>
    <dbReference type="NCBI Taxonomy" id="29397"/>
    <lineage>
        <taxon>Bacteria</taxon>
        <taxon>Bacillati</taxon>
        <taxon>Bacillota</taxon>
        <taxon>Bacilli</taxon>
        <taxon>Lactobacillales</taxon>
        <taxon>Lactobacillaceae</taxon>
        <taxon>Lactobacillus</taxon>
    </lineage>
</organism>
<dbReference type="Pfam" id="PF06838">
    <property type="entry name" value="Met_gamma_lyase"/>
    <property type="match status" value="1"/>
</dbReference>
<protein>
    <submittedName>
        <fullName evidence="1">Aluminum resistance protein</fullName>
    </submittedName>
</protein>
<gene>
    <name evidence="1" type="ORF">DQL93_03995</name>
</gene>
<dbReference type="PANTHER" id="PTHR46658:SF1">
    <property type="entry name" value="CYS OR MET METABOLISM PYRIDOXAL-PHOSPHATE-DEPENDENT ENZYME"/>
    <property type="match status" value="1"/>
</dbReference>
<dbReference type="SUPFAM" id="SSF53383">
    <property type="entry name" value="PLP-dependent transferases"/>
    <property type="match status" value="1"/>
</dbReference>
<dbReference type="InterPro" id="IPR009651">
    <property type="entry name" value="Met_g_lyase_put"/>
</dbReference>
<sequence>MRKLPEELKAILAEVDQKIAPRLREIDDQVVYNQGKVLKAFVDHQVAEADLKGTNGYGDNDIGREKLEAIYAQVFQTEDALVRPQFVSGTHTLAVALDGNLLPGETLTYLTGMPYDTMQQVIGLAPKKRGTLIQKGINFSYVPLNEEGGVDYEEAEKVLKRDQPHIVVIQRSRGYDTRQSYTVDQIKEMTAFVKKVSPESLVFADNCYGEFSEKHEPTEYGVDFMAGSLIKNAGGGIAQTGGYIVGKEELVENAAIRLTAPGIGKEEGATLTNMHEFYEGFFLAPHTTGEAIKGMIFSAALLEKMGCEVTPKWHEPRTDLIQTIIFNDPEKMINFTKEVQKNSPIDSFVEPIPSDMPGYEDKVIMAAGNFVSGSTIEFSADGPIRPPYALYMQGGLTYAHDRIAVTNAVNHLFFKENG</sequence>
<dbReference type="PANTHER" id="PTHR46658">
    <property type="entry name" value="CYS OR MET METABOLISM PYRIDOXAL-PHOSPHATE-DEPENDENT ENZYME"/>
    <property type="match status" value="1"/>
</dbReference>
<name>A0A3G6JGV1_LACDL</name>
<dbReference type="InterPro" id="IPR015424">
    <property type="entry name" value="PyrdxlP-dep_Trfase"/>
</dbReference>
<evidence type="ECO:0000313" key="1">
    <source>
        <dbReference type="EMBL" id="AZA17071.1"/>
    </source>
</evidence>
<dbReference type="Gene3D" id="3.40.640.10">
    <property type="entry name" value="Type I PLP-dependent aspartate aminotransferase-like (Major domain)"/>
    <property type="match status" value="1"/>
</dbReference>
<dbReference type="AlphaFoldDB" id="A0A3G6JGV1"/>
<accession>A0A3G6JGV1</accession>
<dbReference type="InterPro" id="IPR015421">
    <property type="entry name" value="PyrdxlP-dep_Trfase_major"/>
</dbReference>
<proteinExistence type="predicted"/>
<reference evidence="1" key="1">
    <citation type="submission" date="2018-07" db="EMBL/GenBank/DDBJ databases">
        <authorList>
            <person name="Somerville V."/>
        </authorList>
    </citation>
    <scope>NUCLEOTIDE SEQUENCE</scope>
    <source>
        <strain evidence="1">NWC_2_2</strain>
    </source>
</reference>